<organism evidence="1 2">
    <name type="scientific">Rhizobium loti</name>
    <name type="common">Mesorhizobium loti</name>
    <dbReference type="NCBI Taxonomy" id="381"/>
    <lineage>
        <taxon>Bacteria</taxon>
        <taxon>Pseudomonadati</taxon>
        <taxon>Pseudomonadota</taxon>
        <taxon>Alphaproteobacteria</taxon>
        <taxon>Hyphomicrobiales</taxon>
        <taxon>Phyllobacteriaceae</taxon>
        <taxon>Mesorhizobium</taxon>
    </lineage>
</organism>
<dbReference type="Proteomes" id="UP000053176">
    <property type="component" value="Unassembled WGS sequence"/>
</dbReference>
<reference evidence="1 2" key="1">
    <citation type="submission" date="2015-12" db="EMBL/GenBank/DDBJ databases">
        <title>Draft genome sequence of Mesorhizobium sp. UFLA 01-765, a multitolerant efficient symbiont and plant-growth promoting strain isolated from Zn-mining soil using Leucaena leucocephala as a trap plant.</title>
        <authorList>
            <person name="Rangel W.M."/>
            <person name="Thijs S."/>
            <person name="Longatti S.M."/>
            <person name="Moreira F.M."/>
            <person name="Weyens N."/>
            <person name="Vangronsveld J."/>
            <person name="Van Hamme J.D."/>
            <person name="Bottos E.M."/>
            <person name="Rineau F."/>
        </authorList>
    </citation>
    <scope>NUCLEOTIDE SEQUENCE [LARGE SCALE GENOMIC DNA]</scope>
    <source>
        <strain evidence="1 2">UFLA 01-765</strain>
    </source>
</reference>
<protein>
    <submittedName>
        <fullName evidence="1">Uncharacterized protein</fullName>
    </submittedName>
</protein>
<name>A0A101KS60_RHILI</name>
<gene>
    <name evidence="1" type="ORF">AU467_24060</name>
</gene>
<sequence>MPSDLLGDDTDRLHKVLPLASDEAQFLTIIDKDAAGQLEIRKLILVRLSRLVAAGANTL</sequence>
<proteinExistence type="predicted"/>
<evidence type="ECO:0000313" key="2">
    <source>
        <dbReference type="Proteomes" id="UP000053176"/>
    </source>
</evidence>
<dbReference type="AlphaFoldDB" id="A0A101KS60"/>
<accession>A0A101KS60</accession>
<dbReference type="EMBL" id="LPWA01000111">
    <property type="protein sequence ID" value="KUM25921.1"/>
    <property type="molecule type" value="Genomic_DNA"/>
</dbReference>
<comment type="caution">
    <text evidence="1">The sequence shown here is derived from an EMBL/GenBank/DDBJ whole genome shotgun (WGS) entry which is preliminary data.</text>
</comment>
<evidence type="ECO:0000313" key="1">
    <source>
        <dbReference type="EMBL" id="KUM25921.1"/>
    </source>
</evidence>